<sequence>MIKLGYHVSASLKEGGVKCAQKWRNLERSYIQYVGHIKTAGVEKRKKNRMPPLNYEELHAILKGRNFTNYDETAMLSGTTNEYEHSDIDMPEDLPTSFSSRRNIKSSEATPQDVLNFVVNEAKKQEKQFSKLCEILNRQNDEKKRLTDAIIAYLGQPVKPRKRKASDTDSD</sequence>
<organism evidence="1 2">
    <name type="scientific">Dryococelus australis</name>
    <dbReference type="NCBI Taxonomy" id="614101"/>
    <lineage>
        <taxon>Eukaryota</taxon>
        <taxon>Metazoa</taxon>
        <taxon>Ecdysozoa</taxon>
        <taxon>Arthropoda</taxon>
        <taxon>Hexapoda</taxon>
        <taxon>Insecta</taxon>
        <taxon>Pterygota</taxon>
        <taxon>Neoptera</taxon>
        <taxon>Polyneoptera</taxon>
        <taxon>Phasmatodea</taxon>
        <taxon>Verophasmatodea</taxon>
        <taxon>Anareolatae</taxon>
        <taxon>Phasmatidae</taxon>
        <taxon>Eurycanthinae</taxon>
        <taxon>Dryococelus</taxon>
    </lineage>
</organism>
<name>A0ABQ9G8E6_9NEOP</name>
<evidence type="ECO:0000313" key="2">
    <source>
        <dbReference type="Proteomes" id="UP001159363"/>
    </source>
</evidence>
<gene>
    <name evidence="1" type="ORF">PR048_029943</name>
</gene>
<comment type="caution">
    <text evidence="1">The sequence shown here is derived from an EMBL/GenBank/DDBJ whole genome shotgun (WGS) entry which is preliminary data.</text>
</comment>
<keyword evidence="2" id="KW-1185">Reference proteome</keyword>
<proteinExistence type="predicted"/>
<evidence type="ECO:0008006" key="3">
    <source>
        <dbReference type="Google" id="ProtNLM"/>
    </source>
</evidence>
<dbReference type="Proteomes" id="UP001159363">
    <property type="component" value="Chromosome 13"/>
</dbReference>
<accession>A0ABQ9G8E6</accession>
<protein>
    <recommendedName>
        <fullName evidence="3">MADF domain-containing protein</fullName>
    </recommendedName>
</protein>
<evidence type="ECO:0000313" key="1">
    <source>
        <dbReference type="EMBL" id="KAJ8868427.1"/>
    </source>
</evidence>
<dbReference type="EMBL" id="JARBHB010000014">
    <property type="protein sequence ID" value="KAJ8868427.1"/>
    <property type="molecule type" value="Genomic_DNA"/>
</dbReference>
<reference evidence="1 2" key="1">
    <citation type="submission" date="2023-02" db="EMBL/GenBank/DDBJ databases">
        <title>LHISI_Scaffold_Assembly.</title>
        <authorList>
            <person name="Stuart O.P."/>
            <person name="Cleave R."/>
            <person name="Magrath M.J.L."/>
            <person name="Mikheyev A.S."/>
        </authorList>
    </citation>
    <scope>NUCLEOTIDE SEQUENCE [LARGE SCALE GENOMIC DNA]</scope>
    <source>
        <strain evidence="1">Daus_M_001</strain>
        <tissue evidence="1">Leg muscle</tissue>
    </source>
</reference>